<name>A0A381T0A0_9ZZZZ</name>
<organism evidence="2">
    <name type="scientific">marine metagenome</name>
    <dbReference type="NCBI Taxonomy" id="408172"/>
    <lineage>
        <taxon>unclassified sequences</taxon>
        <taxon>metagenomes</taxon>
        <taxon>ecological metagenomes</taxon>
    </lineage>
</organism>
<accession>A0A381T0A0</accession>
<sequence>MDNERSRPEEPISVENKKENTTETVNSVPLQPLILKQNPKNIKGTKSLPYDFGAETYDVYSNPKNPFMVGILAAETDKIQLDPIKAQSLFQQLEKKSPYSLEYPLNISAHRKRKLSSATQTFSADADSETETAGSERKLEIASSEYLPREKLKENKRKLDVYIQGFFCNVLKRLSEDPGELAQIINEIVPLFVEHQIRVRFYQAFSQIRSNDDLNTTLEKISKDVELENFELFCSALFVFYSSQK</sequence>
<gene>
    <name evidence="2" type="ORF">METZ01_LOCUS61958</name>
</gene>
<reference evidence="2" key="1">
    <citation type="submission" date="2018-05" db="EMBL/GenBank/DDBJ databases">
        <authorList>
            <person name="Lanie J.A."/>
            <person name="Ng W.-L."/>
            <person name="Kazmierczak K.M."/>
            <person name="Andrzejewski T.M."/>
            <person name="Davidsen T.M."/>
            <person name="Wayne K.J."/>
            <person name="Tettelin H."/>
            <person name="Glass J.I."/>
            <person name="Rusch D."/>
            <person name="Podicherti R."/>
            <person name="Tsui H.-C.T."/>
            <person name="Winkler M.E."/>
        </authorList>
    </citation>
    <scope>NUCLEOTIDE SEQUENCE</scope>
</reference>
<dbReference type="EMBL" id="UINC01003770">
    <property type="protein sequence ID" value="SVA09104.1"/>
    <property type="molecule type" value="Genomic_DNA"/>
</dbReference>
<evidence type="ECO:0000313" key="2">
    <source>
        <dbReference type="EMBL" id="SVA09104.1"/>
    </source>
</evidence>
<feature type="region of interest" description="Disordered" evidence="1">
    <location>
        <begin position="1"/>
        <end position="24"/>
    </location>
</feature>
<protein>
    <submittedName>
        <fullName evidence="2">Uncharacterized protein</fullName>
    </submittedName>
</protein>
<feature type="compositionally biased region" description="Basic and acidic residues" evidence="1">
    <location>
        <begin position="1"/>
        <end position="21"/>
    </location>
</feature>
<evidence type="ECO:0000256" key="1">
    <source>
        <dbReference type="SAM" id="MobiDB-lite"/>
    </source>
</evidence>
<dbReference type="AlphaFoldDB" id="A0A381T0A0"/>
<proteinExistence type="predicted"/>